<evidence type="ECO:0000256" key="3">
    <source>
        <dbReference type="SAM" id="Coils"/>
    </source>
</evidence>
<keyword evidence="2" id="KW-1227">Viral tail protein</keyword>
<gene>
    <name evidence="5" type="ORF">10RS306A_gene4612</name>
</gene>
<feature type="domain" description="Peptidase S74" evidence="4">
    <location>
        <begin position="1"/>
        <end position="63"/>
    </location>
</feature>
<evidence type="ECO:0000256" key="2">
    <source>
        <dbReference type="ARBA" id="ARBA00022732"/>
    </source>
</evidence>
<dbReference type="GO" id="GO:0098015">
    <property type="term" value="C:virus tail"/>
    <property type="evidence" value="ECO:0007669"/>
    <property type="project" value="UniProtKB-KW"/>
</dbReference>
<evidence type="ECO:0000313" key="5">
    <source>
        <dbReference type="EMBL" id="UXQ84892.1"/>
    </source>
</evidence>
<dbReference type="InterPro" id="IPR030392">
    <property type="entry name" value="S74_ICA"/>
</dbReference>
<comment type="subcellular location">
    <subcellularLocation>
        <location evidence="1">Virion</location>
    </subcellularLocation>
</comment>
<name>A0A977TEQ3_9CAUD</name>
<dbReference type="EMBL" id="OP313111">
    <property type="protein sequence ID" value="UXQ84892.1"/>
    <property type="molecule type" value="Genomic_DNA"/>
</dbReference>
<protein>
    <recommendedName>
        <fullName evidence="4">Peptidase S74 domain-containing protein</fullName>
    </recommendedName>
</protein>
<evidence type="ECO:0000259" key="4">
    <source>
        <dbReference type="PROSITE" id="PS51688"/>
    </source>
</evidence>
<dbReference type="Proteomes" id="UP001060584">
    <property type="component" value="Segment"/>
</dbReference>
<keyword evidence="2" id="KW-0946">Virion</keyword>
<dbReference type="PROSITE" id="PS51688">
    <property type="entry name" value="ICA"/>
    <property type="match status" value="1"/>
</dbReference>
<proteinExistence type="predicted"/>
<sequence>MDSKKVHQTGFIAQQLQGIDPALVIGDDNPDMTLSPDVNGLLSLALKSIQQLSEQVESLKAEVLALKGNP</sequence>
<organism evidence="5 6">
    <name type="scientific">Ralstonia phage 10RS306A</name>
    <dbReference type="NCBI Taxonomy" id="2968818"/>
    <lineage>
        <taxon>Viruses</taxon>
        <taxon>Duplodnaviria</taxon>
        <taxon>Heunggongvirae</taxon>
        <taxon>Uroviricota</taxon>
        <taxon>Caudoviricetes</taxon>
        <taxon>Autographivirales</taxon>
        <taxon>Autotranscriptaviridae</taxon>
        <taxon>Serkorvirus</taxon>
        <taxon>Serkorvirus 10RS306A</taxon>
    </lineage>
</organism>
<evidence type="ECO:0000256" key="1">
    <source>
        <dbReference type="ARBA" id="ARBA00004328"/>
    </source>
</evidence>
<feature type="coiled-coil region" evidence="3">
    <location>
        <begin position="42"/>
        <end position="69"/>
    </location>
</feature>
<keyword evidence="3" id="KW-0175">Coiled coil</keyword>
<keyword evidence="6" id="KW-1185">Reference proteome</keyword>
<accession>A0A977TEQ3</accession>
<reference evidence="5 6" key="1">
    <citation type="submission" date="2022-08" db="EMBL/GenBank/DDBJ databases">
        <authorList>
            <person name="Chen G.D."/>
        </authorList>
    </citation>
    <scope>NUCLEOTIDE SEQUENCE [LARGE SCALE GENOMIC DNA]</scope>
</reference>
<evidence type="ECO:0000313" key="6">
    <source>
        <dbReference type="Proteomes" id="UP001060584"/>
    </source>
</evidence>